<feature type="transmembrane region" description="Helical" evidence="8">
    <location>
        <begin position="263"/>
        <end position="284"/>
    </location>
</feature>
<evidence type="ECO:0000313" key="10">
    <source>
        <dbReference type="EMBL" id="KTB46120.1"/>
    </source>
</evidence>
<comment type="caution">
    <text evidence="10">The sequence shown here is derived from an EMBL/GenBank/DDBJ whole genome shotgun (WGS) entry which is preliminary data.</text>
</comment>
<evidence type="ECO:0000256" key="4">
    <source>
        <dbReference type="ARBA" id="ARBA00022679"/>
    </source>
</evidence>
<name>A0A0W0GC41_MONRR</name>
<protein>
    <recommendedName>
        <fullName evidence="9">Wax synthase domain-containing protein</fullName>
    </recommendedName>
</protein>
<evidence type="ECO:0000256" key="3">
    <source>
        <dbReference type="ARBA" id="ARBA00007282"/>
    </source>
</evidence>
<dbReference type="GO" id="GO:0008374">
    <property type="term" value="F:O-acyltransferase activity"/>
    <property type="evidence" value="ECO:0007669"/>
    <property type="project" value="InterPro"/>
</dbReference>
<comment type="pathway">
    <text evidence="2">Secondary metabolite biosynthesis.</text>
</comment>
<organism evidence="10 11">
    <name type="scientific">Moniliophthora roreri</name>
    <name type="common">Frosty pod rot fungus</name>
    <name type="synonym">Monilia roreri</name>
    <dbReference type="NCBI Taxonomy" id="221103"/>
    <lineage>
        <taxon>Eukaryota</taxon>
        <taxon>Fungi</taxon>
        <taxon>Dikarya</taxon>
        <taxon>Basidiomycota</taxon>
        <taxon>Agaricomycotina</taxon>
        <taxon>Agaricomycetes</taxon>
        <taxon>Agaricomycetidae</taxon>
        <taxon>Agaricales</taxon>
        <taxon>Marasmiineae</taxon>
        <taxon>Marasmiaceae</taxon>
        <taxon>Moniliophthora</taxon>
    </lineage>
</organism>
<accession>A0A0W0GC41</accession>
<evidence type="ECO:0000256" key="2">
    <source>
        <dbReference type="ARBA" id="ARBA00005179"/>
    </source>
</evidence>
<keyword evidence="5 8" id="KW-0812">Transmembrane</keyword>
<keyword evidence="4" id="KW-0808">Transferase</keyword>
<keyword evidence="6 8" id="KW-1133">Transmembrane helix</keyword>
<dbReference type="InterPro" id="IPR044851">
    <property type="entry name" value="Wax_synthase"/>
</dbReference>
<proteinExistence type="inferred from homology"/>
<dbReference type="GO" id="GO:0016020">
    <property type="term" value="C:membrane"/>
    <property type="evidence" value="ECO:0007669"/>
    <property type="project" value="UniProtKB-SubCell"/>
</dbReference>
<evidence type="ECO:0000256" key="1">
    <source>
        <dbReference type="ARBA" id="ARBA00004141"/>
    </source>
</evidence>
<dbReference type="PANTHER" id="PTHR31595:SF57">
    <property type="entry name" value="OS04G0481900 PROTEIN"/>
    <property type="match status" value="1"/>
</dbReference>
<evidence type="ECO:0000256" key="7">
    <source>
        <dbReference type="ARBA" id="ARBA00023136"/>
    </source>
</evidence>
<dbReference type="Proteomes" id="UP000054988">
    <property type="component" value="Unassembled WGS sequence"/>
</dbReference>
<feature type="domain" description="Wax synthase" evidence="9">
    <location>
        <begin position="161"/>
        <end position="239"/>
    </location>
</feature>
<comment type="similarity">
    <text evidence="3">Belongs to the wax synthase family.</text>
</comment>
<feature type="transmembrane region" description="Helical" evidence="8">
    <location>
        <begin position="205"/>
        <end position="226"/>
    </location>
</feature>
<comment type="subcellular location">
    <subcellularLocation>
        <location evidence="1">Membrane</location>
        <topology evidence="1">Multi-pass membrane protein</topology>
    </subcellularLocation>
</comment>
<dbReference type="GO" id="GO:0006629">
    <property type="term" value="P:lipid metabolic process"/>
    <property type="evidence" value="ECO:0007669"/>
    <property type="project" value="InterPro"/>
</dbReference>
<dbReference type="AlphaFoldDB" id="A0A0W0GC41"/>
<feature type="transmembrane region" description="Helical" evidence="8">
    <location>
        <begin position="66"/>
        <end position="86"/>
    </location>
</feature>
<evidence type="ECO:0000256" key="8">
    <source>
        <dbReference type="SAM" id="Phobius"/>
    </source>
</evidence>
<sequence length="316" mass="35854">MQVISWATSTEHYQRIRPVDKTSSAPKPAQSQSDIWRDAFHLVYGARGIGWNWSKGLHIPAHTRPLSSRALFVLYTVISLLAHLIAKDVIHYYIQTFTRFNLACPRGASIFVEELPPIERYALSTYISLLAGPVVYCAIQCAYDVATLIGTGIFQQDPRDWPPIFDEPWKATSLRNFWAKGWHQVFRHSFVTLGAVPFSKVLGRVGAPLGAFLISGILHYLGLWGMARGSDWRMIGFFLMMSAGIILEDLWKRLTGRKVRGFYGWLWTMLWVIGWANILVDAWARKGLIASTFYPENYRPAELIFGPLKSKVDGVC</sequence>
<evidence type="ECO:0000256" key="5">
    <source>
        <dbReference type="ARBA" id="ARBA00022692"/>
    </source>
</evidence>
<dbReference type="PANTHER" id="PTHR31595">
    <property type="entry name" value="LONG-CHAIN-ALCOHOL O-FATTY-ACYLTRANSFERASE 3-RELATED"/>
    <property type="match status" value="1"/>
</dbReference>
<dbReference type="Pfam" id="PF13813">
    <property type="entry name" value="MBOAT_2"/>
    <property type="match status" value="1"/>
</dbReference>
<evidence type="ECO:0000259" key="9">
    <source>
        <dbReference type="Pfam" id="PF13813"/>
    </source>
</evidence>
<reference evidence="10 11" key="1">
    <citation type="submission" date="2015-12" db="EMBL/GenBank/DDBJ databases">
        <title>Draft genome sequence of Moniliophthora roreri, the causal agent of frosty pod rot of cacao.</title>
        <authorList>
            <person name="Aime M.C."/>
            <person name="Diaz-Valderrama J.R."/>
            <person name="Kijpornyongpan T."/>
            <person name="Phillips-Mora W."/>
        </authorList>
    </citation>
    <scope>NUCLEOTIDE SEQUENCE [LARGE SCALE GENOMIC DNA]</scope>
    <source>
        <strain evidence="10 11">MCA 2952</strain>
    </source>
</reference>
<evidence type="ECO:0000313" key="11">
    <source>
        <dbReference type="Proteomes" id="UP000054988"/>
    </source>
</evidence>
<dbReference type="eggNOG" id="ENOG502S5TH">
    <property type="taxonomic scope" value="Eukaryota"/>
</dbReference>
<dbReference type="EMBL" id="LATX01000493">
    <property type="protein sequence ID" value="KTB46120.1"/>
    <property type="molecule type" value="Genomic_DNA"/>
</dbReference>
<evidence type="ECO:0000256" key="6">
    <source>
        <dbReference type="ARBA" id="ARBA00022989"/>
    </source>
</evidence>
<feature type="transmembrane region" description="Helical" evidence="8">
    <location>
        <begin position="232"/>
        <end position="251"/>
    </location>
</feature>
<gene>
    <name evidence="10" type="ORF">WG66_1308</name>
</gene>
<dbReference type="InterPro" id="IPR032805">
    <property type="entry name" value="Wax_synthase_dom"/>
</dbReference>
<keyword evidence="7 8" id="KW-0472">Membrane</keyword>